<evidence type="ECO:0000256" key="1">
    <source>
        <dbReference type="ARBA" id="ARBA00001947"/>
    </source>
</evidence>
<dbReference type="OMA" id="DEGCQSH"/>
<evidence type="ECO:0000256" key="3">
    <source>
        <dbReference type="ARBA" id="ARBA00021759"/>
    </source>
</evidence>
<evidence type="ECO:0000313" key="11">
    <source>
        <dbReference type="EMBL" id="ETS87736.1"/>
    </source>
</evidence>
<dbReference type="STRING" id="1229662.W3XRB1"/>
<feature type="region of interest" description="Disordered" evidence="9">
    <location>
        <begin position="447"/>
        <end position="498"/>
    </location>
</feature>
<dbReference type="PROSITE" id="PS51432">
    <property type="entry name" value="AP_NUCLEASE_F2_4"/>
    <property type="match status" value="1"/>
</dbReference>
<dbReference type="InterPro" id="IPR001719">
    <property type="entry name" value="AP_endonuc_2"/>
</dbReference>
<evidence type="ECO:0000259" key="10">
    <source>
        <dbReference type="Pfam" id="PF01261"/>
    </source>
</evidence>
<evidence type="ECO:0000256" key="7">
    <source>
        <dbReference type="ARBA" id="ARBA00022833"/>
    </source>
</evidence>
<feature type="domain" description="Xylose isomerase-like TIM barrel" evidence="10">
    <location>
        <begin position="142"/>
        <end position="428"/>
    </location>
</feature>
<dbReference type="FunCoup" id="W3XRB1">
    <property type="interactions" value="46"/>
</dbReference>
<dbReference type="SMART" id="SM00518">
    <property type="entry name" value="AP2Ec"/>
    <property type="match status" value="1"/>
</dbReference>
<evidence type="ECO:0000256" key="6">
    <source>
        <dbReference type="ARBA" id="ARBA00022801"/>
    </source>
</evidence>
<dbReference type="GO" id="GO:0005634">
    <property type="term" value="C:nucleus"/>
    <property type="evidence" value="ECO:0007669"/>
    <property type="project" value="EnsemblFungi"/>
</dbReference>
<dbReference type="PROSITE" id="PS00730">
    <property type="entry name" value="AP_NUCLEASE_F2_2"/>
    <property type="match status" value="1"/>
</dbReference>
<dbReference type="NCBIfam" id="TIGR00587">
    <property type="entry name" value="nfo"/>
    <property type="match status" value="1"/>
</dbReference>
<dbReference type="GeneID" id="19266577"/>
<dbReference type="KEGG" id="pfy:PFICI_01564"/>
<dbReference type="HOGENOM" id="CLU_025885_1_2_1"/>
<dbReference type="OrthoDB" id="7663182at2759"/>
<dbReference type="Gene3D" id="3.20.20.150">
    <property type="entry name" value="Divalent-metal-dependent TIM barrel enzymes"/>
    <property type="match status" value="1"/>
</dbReference>
<dbReference type="HAMAP" id="MF_00152">
    <property type="entry name" value="Nfo"/>
    <property type="match status" value="1"/>
</dbReference>
<dbReference type="GO" id="GO:0003906">
    <property type="term" value="F:DNA-(apurinic or apyrimidinic site) endonuclease activity"/>
    <property type="evidence" value="ECO:0007669"/>
    <property type="project" value="EnsemblFungi"/>
</dbReference>
<dbReference type="InParanoid" id="W3XRB1"/>
<evidence type="ECO:0000256" key="5">
    <source>
        <dbReference type="ARBA" id="ARBA00022763"/>
    </source>
</evidence>
<gene>
    <name evidence="11" type="ORF">PFICI_01564</name>
</gene>
<dbReference type="Pfam" id="PF01261">
    <property type="entry name" value="AP_endonuc_2"/>
    <property type="match status" value="1"/>
</dbReference>
<evidence type="ECO:0000256" key="8">
    <source>
        <dbReference type="ARBA" id="ARBA00023204"/>
    </source>
</evidence>
<proteinExistence type="inferred from homology"/>
<evidence type="ECO:0000256" key="9">
    <source>
        <dbReference type="SAM" id="MobiDB-lite"/>
    </source>
</evidence>
<dbReference type="GO" id="GO:0008270">
    <property type="term" value="F:zinc ion binding"/>
    <property type="evidence" value="ECO:0007669"/>
    <property type="project" value="InterPro"/>
</dbReference>
<dbReference type="GO" id="GO:0005739">
    <property type="term" value="C:mitochondrion"/>
    <property type="evidence" value="ECO:0007669"/>
    <property type="project" value="EnsemblFungi"/>
</dbReference>
<feature type="compositionally biased region" description="Basic and acidic residues" evidence="9">
    <location>
        <begin position="65"/>
        <end position="82"/>
    </location>
</feature>
<dbReference type="GO" id="GO:0006284">
    <property type="term" value="P:base-excision repair"/>
    <property type="evidence" value="ECO:0007669"/>
    <property type="project" value="EnsemblFungi"/>
</dbReference>
<accession>W3XRB1</accession>
<feature type="compositionally biased region" description="Basic residues" evidence="9">
    <location>
        <begin position="1"/>
        <end position="11"/>
    </location>
</feature>
<keyword evidence="8" id="KW-0234">DNA repair</keyword>
<dbReference type="AlphaFoldDB" id="W3XRB1"/>
<dbReference type="RefSeq" id="XP_007828336.1">
    <property type="nucleotide sequence ID" value="XM_007830145.1"/>
</dbReference>
<keyword evidence="12" id="KW-1185">Reference proteome</keyword>
<feature type="compositionally biased region" description="Acidic residues" evidence="9">
    <location>
        <begin position="51"/>
        <end position="64"/>
    </location>
</feature>
<dbReference type="EMBL" id="KI912109">
    <property type="protein sequence ID" value="ETS87736.1"/>
    <property type="molecule type" value="Genomic_DNA"/>
</dbReference>
<keyword evidence="5" id="KW-0227">DNA damage</keyword>
<feature type="compositionally biased region" description="Basic and acidic residues" evidence="9">
    <location>
        <begin position="447"/>
        <end position="471"/>
    </location>
</feature>
<dbReference type="PANTHER" id="PTHR21445">
    <property type="entry name" value="ENDONUCLEASE IV ENDODEOXYRIBONUCLEASE IV"/>
    <property type="match status" value="1"/>
</dbReference>
<keyword evidence="6" id="KW-0378">Hydrolase</keyword>
<dbReference type="GO" id="GO:0003677">
    <property type="term" value="F:DNA binding"/>
    <property type="evidence" value="ECO:0007669"/>
    <property type="project" value="InterPro"/>
</dbReference>
<organism evidence="11 12">
    <name type="scientific">Pestalotiopsis fici (strain W106-1 / CGMCC3.15140)</name>
    <dbReference type="NCBI Taxonomy" id="1229662"/>
    <lineage>
        <taxon>Eukaryota</taxon>
        <taxon>Fungi</taxon>
        <taxon>Dikarya</taxon>
        <taxon>Ascomycota</taxon>
        <taxon>Pezizomycotina</taxon>
        <taxon>Sordariomycetes</taxon>
        <taxon>Xylariomycetidae</taxon>
        <taxon>Amphisphaeriales</taxon>
        <taxon>Sporocadaceae</taxon>
        <taxon>Pestalotiopsis</taxon>
    </lineage>
</organism>
<comment type="cofactor">
    <cofactor evidence="1">
        <name>Zn(2+)</name>
        <dbReference type="ChEBI" id="CHEBI:29105"/>
    </cofactor>
</comment>
<dbReference type="FunFam" id="3.20.20.150:FF:000001">
    <property type="entry name" value="Probable endonuclease 4"/>
    <property type="match status" value="1"/>
</dbReference>
<feature type="compositionally biased region" description="Low complexity" evidence="9">
    <location>
        <begin position="28"/>
        <end position="40"/>
    </location>
</feature>
<reference evidence="12" key="1">
    <citation type="journal article" date="2015" name="BMC Genomics">
        <title>Genomic and transcriptomic analysis of the endophytic fungus Pestalotiopsis fici reveals its lifestyle and high potential for synthesis of natural products.</title>
        <authorList>
            <person name="Wang X."/>
            <person name="Zhang X."/>
            <person name="Liu L."/>
            <person name="Xiang M."/>
            <person name="Wang W."/>
            <person name="Sun X."/>
            <person name="Che Y."/>
            <person name="Guo L."/>
            <person name="Liu G."/>
            <person name="Guo L."/>
            <person name="Wang C."/>
            <person name="Yin W.B."/>
            <person name="Stadler M."/>
            <person name="Zhang X."/>
            <person name="Liu X."/>
        </authorList>
    </citation>
    <scope>NUCLEOTIDE SEQUENCE [LARGE SCALE GENOMIC DNA]</scope>
    <source>
        <strain evidence="12">W106-1 / CGMCC3.15140</strain>
    </source>
</reference>
<dbReference type="CDD" id="cd00019">
    <property type="entry name" value="AP2Ec"/>
    <property type="match status" value="1"/>
</dbReference>
<dbReference type="InterPro" id="IPR018246">
    <property type="entry name" value="AP_endonuc_F2_Zn_BS"/>
</dbReference>
<dbReference type="InterPro" id="IPR013022">
    <property type="entry name" value="Xyl_isomerase-like_TIM-brl"/>
</dbReference>
<dbReference type="eggNOG" id="KOG3997">
    <property type="taxonomic scope" value="Eukaryota"/>
</dbReference>
<dbReference type="InterPro" id="IPR036237">
    <property type="entry name" value="Xyl_isomerase-like_sf"/>
</dbReference>
<dbReference type="GO" id="GO:0008311">
    <property type="term" value="F:double-stranded DNA 3'-5' DNA exonuclease activity"/>
    <property type="evidence" value="ECO:0007669"/>
    <property type="project" value="EnsemblFungi"/>
</dbReference>
<evidence type="ECO:0000313" key="12">
    <source>
        <dbReference type="Proteomes" id="UP000030651"/>
    </source>
</evidence>
<keyword evidence="4" id="KW-0479">Metal-binding</keyword>
<dbReference type="SUPFAM" id="SSF51658">
    <property type="entry name" value="Xylose isomerase-like"/>
    <property type="match status" value="1"/>
</dbReference>
<name>W3XRB1_PESFW</name>
<evidence type="ECO:0000256" key="2">
    <source>
        <dbReference type="ARBA" id="ARBA00005340"/>
    </source>
</evidence>
<dbReference type="GO" id="GO:0017005">
    <property type="term" value="F:3'-tyrosyl-DNA phosphodiesterase activity"/>
    <property type="evidence" value="ECO:0007669"/>
    <property type="project" value="EnsemblFungi"/>
</dbReference>
<dbReference type="PANTHER" id="PTHR21445:SF0">
    <property type="entry name" value="APURINIC-APYRIMIDINIC ENDONUCLEASE"/>
    <property type="match status" value="1"/>
</dbReference>
<evidence type="ECO:0000256" key="4">
    <source>
        <dbReference type="ARBA" id="ARBA00022723"/>
    </source>
</evidence>
<dbReference type="Proteomes" id="UP000030651">
    <property type="component" value="Unassembled WGS sequence"/>
</dbReference>
<sequence length="498" mass="54208">MPLRQSPRKRTTIATTKPQVKTEEPAPSTRRGTATTSAKRTTTKRKVEVVASEEDEDEEEEEEQDNKKAKVKTETKAADQKKPAPAAKKRKTTAASSAGSKKSKAEDMPPLAPRTAVASLKKAMYVGAHVSAAGGVQNAVSNATHIGANAFALFLKSQRKWDNPPMAPEAISGFHHACKHGSSNRIKEEKSEEGSGEAAWDAAKHCVPHGSYLVNLAAAERAKADQAYTAFLDDLKRCEQLGIRLYNFHPGNTNGEPRPAALARIAAQLNKAHAATKDVITLLENMAGQGNVVGTTWEDLRDIIALVDDKSRVGVCIDTCHAFAAGYDLRTPEVFAETVAAFDAIVGRSYLRAFHVNDSKAPFDSHRDLHANIGTGFLGLRAFHSLVNTDGFAGLPMVLETPIDRKGPDGKSVEDKQVWADEIKLLESLIGMDPESDEFKALDKRLQKEGEAERKKIQDQVDRKADKDAKKGTKGKKTIDKYFGGKTKKKAEEDSESE</sequence>
<keyword evidence="7" id="KW-0862">Zinc</keyword>
<protein>
    <recommendedName>
        <fullName evidence="3">Apurinic-apyrimidinic endonuclease 1</fullName>
    </recommendedName>
</protein>
<comment type="similarity">
    <text evidence="2">Belongs to the AP endonuclease 2 family.</text>
</comment>
<feature type="region of interest" description="Disordered" evidence="9">
    <location>
        <begin position="1"/>
        <end position="111"/>
    </location>
</feature>